<sequence length="166" mass="18351">MRCVVSATTDPTDIHPGMAAHQQDMIARCPYLGPSVRRGLTLWSAYQAAPGKQADLFAALLGHAEELRAARRSTGMLACRNIAVLGPKDQEEARRLLQWPAWLARNLYAPVRLMMGRFWTGVERTDSRGEAMLPPPVAFFSLRMAVPGRDGLFLAEKAPHLMEVLA</sequence>
<dbReference type="Proteomes" id="UP000265719">
    <property type="component" value="Chromosome"/>
</dbReference>
<dbReference type="Pfam" id="PF21780">
    <property type="entry name" value="DUF6875"/>
    <property type="match status" value="1"/>
</dbReference>
<dbReference type="EMBL" id="CP063196">
    <property type="protein sequence ID" value="UOE20482.1"/>
    <property type="molecule type" value="Genomic_DNA"/>
</dbReference>
<dbReference type="KEGG" id="thao:NI17_004440"/>
<keyword evidence="3" id="KW-1185">Reference proteome</keyword>
<name>A0AA97LYC7_9ACTN</name>
<organism evidence="2 3">
    <name type="scientific">Thermobifida halotolerans</name>
    <dbReference type="NCBI Taxonomy" id="483545"/>
    <lineage>
        <taxon>Bacteria</taxon>
        <taxon>Bacillati</taxon>
        <taxon>Actinomycetota</taxon>
        <taxon>Actinomycetes</taxon>
        <taxon>Streptosporangiales</taxon>
        <taxon>Nocardiopsidaceae</taxon>
        <taxon>Thermobifida</taxon>
    </lineage>
</organism>
<dbReference type="RefSeq" id="WP_119267899.1">
    <property type="nucleotide sequence ID" value="NZ_CP063196.1"/>
</dbReference>
<reference evidence="2" key="1">
    <citation type="submission" date="2020-10" db="EMBL/GenBank/DDBJ databases">
        <title>De novo genome project of the cellulose decomposer Thermobifida halotolerans type strain.</title>
        <authorList>
            <person name="Nagy I."/>
            <person name="Horvath B."/>
            <person name="Kukolya J."/>
            <person name="Nagy I."/>
            <person name="Orsini M."/>
        </authorList>
    </citation>
    <scope>NUCLEOTIDE SEQUENCE</scope>
    <source>
        <strain evidence="2">DSM 44931</strain>
    </source>
</reference>
<evidence type="ECO:0000313" key="3">
    <source>
        <dbReference type="Proteomes" id="UP000265719"/>
    </source>
</evidence>
<evidence type="ECO:0000313" key="2">
    <source>
        <dbReference type="EMBL" id="UOE20482.1"/>
    </source>
</evidence>
<gene>
    <name evidence="2" type="ORF">NI17_004440</name>
</gene>
<accession>A0AA97LYC7</accession>
<dbReference type="InterPro" id="IPR049240">
    <property type="entry name" value="DUF6875"/>
</dbReference>
<protein>
    <recommendedName>
        <fullName evidence="1">DUF6875 domain-containing protein</fullName>
    </recommendedName>
</protein>
<dbReference type="AlphaFoldDB" id="A0AA97LYC7"/>
<feature type="domain" description="DUF6875" evidence="1">
    <location>
        <begin position="29"/>
        <end position="161"/>
    </location>
</feature>
<evidence type="ECO:0000259" key="1">
    <source>
        <dbReference type="Pfam" id="PF21780"/>
    </source>
</evidence>
<proteinExistence type="predicted"/>